<organism evidence="1 2">
    <name type="scientific">Catenisphaera adipataccumulans</name>
    <dbReference type="NCBI Taxonomy" id="700500"/>
    <lineage>
        <taxon>Bacteria</taxon>
        <taxon>Bacillati</taxon>
        <taxon>Bacillota</taxon>
        <taxon>Erysipelotrichia</taxon>
        <taxon>Erysipelotrichales</taxon>
        <taxon>Erysipelotrichaceae</taxon>
        <taxon>Catenisphaera</taxon>
    </lineage>
</organism>
<keyword evidence="2" id="KW-1185">Reference proteome</keyword>
<gene>
    <name evidence="1" type="ORF">HNQ47_001027</name>
</gene>
<name>A0A7W8FXJ5_9FIRM</name>
<comment type="caution">
    <text evidence="1">The sequence shown here is derived from an EMBL/GenBank/DDBJ whole genome shotgun (WGS) entry which is preliminary data.</text>
</comment>
<evidence type="ECO:0000313" key="1">
    <source>
        <dbReference type="EMBL" id="MBB5183007.1"/>
    </source>
</evidence>
<evidence type="ECO:0000313" key="2">
    <source>
        <dbReference type="Proteomes" id="UP000539953"/>
    </source>
</evidence>
<protein>
    <submittedName>
        <fullName evidence="1">Uncharacterized protein</fullName>
    </submittedName>
</protein>
<accession>A0A7W8FXJ5</accession>
<dbReference type="EMBL" id="JACHHK010000003">
    <property type="protein sequence ID" value="MBB5183007.1"/>
    <property type="molecule type" value="Genomic_DNA"/>
</dbReference>
<proteinExistence type="predicted"/>
<dbReference type="AlphaFoldDB" id="A0A7W8FXJ5"/>
<dbReference type="Proteomes" id="UP000539953">
    <property type="component" value="Unassembled WGS sequence"/>
</dbReference>
<reference evidence="1 2" key="1">
    <citation type="submission" date="2020-08" db="EMBL/GenBank/DDBJ databases">
        <title>Genomic Encyclopedia of Type Strains, Phase IV (KMG-IV): sequencing the most valuable type-strain genomes for metagenomic binning, comparative biology and taxonomic classification.</title>
        <authorList>
            <person name="Goeker M."/>
        </authorList>
    </citation>
    <scope>NUCLEOTIDE SEQUENCE [LARGE SCALE GENOMIC DNA]</scope>
    <source>
        <strain evidence="1 2">DSM 25799</strain>
    </source>
</reference>
<dbReference type="RefSeq" id="WP_183328203.1">
    <property type="nucleotide sequence ID" value="NZ_JACHHK010000003.1"/>
</dbReference>
<sequence>MIEGMKADLVRDCLVLLIRPEADELETKINEACAYFLNKDYRASVPFDLSLCLLDIRLTEVNEARLAELETIQNNVAPLNIRLQISVE</sequence>